<evidence type="ECO:0000256" key="3">
    <source>
        <dbReference type="ARBA" id="ARBA00023163"/>
    </source>
</evidence>
<evidence type="ECO:0000313" key="5">
    <source>
        <dbReference type="EMBL" id="MBC3790162.1"/>
    </source>
</evidence>
<dbReference type="InterPro" id="IPR051011">
    <property type="entry name" value="Metal_resp_trans_reg"/>
</dbReference>
<evidence type="ECO:0000256" key="2">
    <source>
        <dbReference type="ARBA" id="ARBA00023125"/>
    </source>
</evidence>
<dbReference type="SUPFAM" id="SSF46785">
    <property type="entry name" value="Winged helix' DNA-binding domain"/>
    <property type="match status" value="1"/>
</dbReference>
<dbReference type="InterPro" id="IPR036388">
    <property type="entry name" value="WH-like_DNA-bd_sf"/>
</dbReference>
<organism evidence="5 6">
    <name type="scientific">Spirosoma utsteinense</name>
    <dbReference type="NCBI Taxonomy" id="2585773"/>
    <lineage>
        <taxon>Bacteria</taxon>
        <taxon>Pseudomonadati</taxon>
        <taxon>Bacteroidota</taxon>
        <taxon>Cytophagia</taxon>
        <taxon>Cytophagales</taxon>
        <taxon>Cytophagaceae</taxon>
        <taxon>Spirosoma</taxon>
    </lineage>
</organism>
<dbReference type="Pfam" id="PF01022">
    <property type="entry name" value="HTH_5"/>
    <property type="match status" value="1"/>
</dbReference>
<dbReference type="PROSITE" id="PS50987">
    <property type="entry name" value="HTH_ARSR_2"/>
    <property type="match status" value="1"/>
</dbReference>
<dbReference type="PRINTS" id="PR00778">
    <property type="entry name" value="HTHARSR"/>
</dbReference>
<dbReference type="InterPro" id="IPR011991">
    <property type="entry name" value="ArsR-like_HTH"/>
</dbReference>
<dbReference type="PANTHER" id="PTHR43132:SF2">
    <property type="entry name" value="ARSENICAL RESISTANCE OPERON REPRESSOR ARSR-RELATED"/>
    <property type="match status" value="1"/>
</dbReference>
<dbReference type="GO" id="GO:0003677">
    <property type="term" value="F:DNA binding"/>
    <property type="evidence" value="ECO:0007669"/>
    <property type="project" value="UniProtKB-KW"/>
</dbReference>
<evidence type="ECO:0000259" key="4">
    <source>
        <dbReference type="PROSITE" id="PS50987"/>
    </source>
</evidence>
<reference evidence="5 6" key="1">
    <citation type="submission" date="2019-06" db="EMBL/GenBank/DDBJ databases">
        <title>Spirosoma utsteinense sp. nov. isolated from Antarctic ice-free soils.</title>
        <authorList>
            <person name="Tahon G."/>
        </authorList>
    </citation>
    <scope>NUCLEOTIDE SEQUENCE [LARGE SCALE GENOMIC DNA]</scope>
    <source>
        <strain evidence="5 6">LMG 31447</strain>
    </source>
</reference>
<dbReference type="Gene3D" id="1.10.10.10">
    <property type="entry name" value="Winged helix-like DNA-binding domain superfamily/Winged helix DNA-binding domain"/>
    <property type="match status" value="1"/>
</dbReference>
<keyword evidence="6" id="KW-1185">Reference proteome</keyword>
<name>A0ABR6W0L9_9BACT</name>
<dbReference type="EMBL" id="VFIA01000003">
    <property type="protein sequence ID" value="MBC3790162.1"/>
    <property type="molecule type" value="Genomic_DNA"/>
</dbReference>
<feature type="domain" description="HTH arsR-type" evidence="4">
    <location>
        <begin position="8"/>
        <end position="103"/>
    </location>
</feature>
<protein>
    <submittedName>
        <fullName evidence="5">DNA-binding transcriptional ArsR family regulator</fullName>
    </submittedName>
</protein>
<evidence type="ECO:0000256" key="1">
    <source>
        <dbReference type="ARBA" id="ARBA00023015"/>
    </source>
</evidence>
<proteinExistence type="predicted"/>
<sequence>MTTDKVMNDDKRVEKAAYVLKAVAHPLRIKIIQMLNENKELNVSTIYKNLHAEQSLISHHLINMRDKGILDIRRSGKNIYYFLVDTTVSEIIECIYKSKILNG</sequence>
<evidence type="ECO:0000313" key="6">
    <source>
        <dbReference type="Proteomes" id="UP000700732"/>
    </source>
</evidence>
<keyword evidence="1" id="KW-0805">Transcription regulation</keyword>
<comment type="caution">
    <text evidence="5">The sequence shown here is derived from an EMBL/GenBank/DDBJ whole genome shotgun (WGS) entry which is preliminary data.</text>
</comment>
<dbReference type="InterPro" id="IPR001845">
    <property type="entry name" value="HTH_ArsR_DNA-bd_dom"/>
</dbReference>
<dbReference type="CDD" id="cd00090">
    <property type="entry name" value="HTH_ARSR"/>
    <property type="match status" value="1"/>
</dbReference>
<dbReference type="NCBIfam" id="NF033788">
    <property type="entry name" value="HTH_metalloreg"/>
    <property type="match status" value="1"/>
</dbReference>
<accession>A0ABR6W0L9</accession>
<gene>
    <name evidence="5" type="ORF">FH603_647</name>
</gene>
<dbReference type="SMART" id="SM00418">
    <property type="entry name" value="HTH_ARSR"/>
    <property type="match status" value="1"/>
</dbReference>
<keyword evidence="3" id="KW-0804">Transcription</keyword>
<dbReference type="PANTHER" id="PTHR43132">
    <property type="entry name" value="ARSENICAL RESISTANCE OPERON REPRESSOR ARSR-RELATED"/>
    <property type="match status" value="1"/>
</dbReference>
<dbReference type="RefSeq" id="WP_186735994.1">
    <property type="nucleotide sequence ID" value="NZ_VFIA01000003.1"/>
</dbReference>
<dbReference type="Proteomes" id="UP000700732">
    <property type="component" value="Unassembled WGS sequence"/>
</dbReference>
<dbReference type="InterPro" id="IPR036390">
    <property type="entry name" value="WH_DNA-bd_sf"/>
</dbReference>
<keyword evidence="2 5" id="KW-0238">DNA-binding</keyword>